<evidence type="ECO:0000256" key="4">
    <source>
        <dbReference type="ARBA" id="ARBA00022677"/>
    </source>
</evidence>
<proteinExistence type="inferred from homology"/>
<dbReference type="Gene3D" id="3.40.50.1820">
    <property type="entry name" value="alpha/beta hydrolase"/>
    <property type="match status" value="1"/>
</dbReference>
<evidence type="ECO:0000256" key="3">
    <source>
        <dbReference type="ARBA" id="ARBA00019242"/>
    </source>
</evidence>
<protein>
    <recommendedName>
        <fullName evidence="3">Lipid droplet-associated hydrolase</fullName>
        <ecNumber evidence="7">3.1.1.13</ecNumber>
    </recommendedName>
    <alternativeName>
        <fullName evidence="6">Lipid droplet-associated serine hydrolase</fullName>
    </alternativeName>
</protein>
<dbReference type="GO" id="GO:0004771">
    <property type="term" value="F:sterol ester esterase activity"/>
    <property type="evidence" value="ECO:0007669"/>
    <property type="project" value="UniProtKB-EC"/>
</dbReference>
<dbReference type="CTD" id="60526"/>
<dbReference type="GO" id="GO:0019915">
    <property type="term" value="P:lipid storage"/>
    <property type="evidence" value="ECO:0000318"/>
    <property type="project" value="GO_Central"/>
</dbReference>
<keyword evidence="10" id="KW-1185">Reference proteome</keyword>
<dbReference type="OrthoDB" id="448051at2759"/>
<dbReference type="InParanoid" id="A0A7M7STC8"/>
<comment type="similarity">
    <text evidence="2">Belongs to the AB hydrolase superfamily. LDAH family.</text>
</comment>
<keyword evidence="5" id="KW-0378">Hydrolase</keyword>
<comment type="subcellular location">
    <subcellularLocation>
        <location evidence="1">Lipid droplet</location>
    </subcellularLocation>
</comment>
<evidence type="ECO:0000256" key="5">
    <source>
        <dbReference type="ARBA" id="ARBA00022801"/>
    </source>
</evidence>
<dbReference type="PANTHER" id="PTHR13390:SF0">
    <property type="entry name" value="LIPID DROPLET-ASSOCIATED HYDROLASE"/>
    <property type="match status" value="1"/>
</dbReference>
<dbReference type="EnsemblMetazoa" id="XM_030974140">
    <property type="protein sequence ID" value="XP_030830000"/>
    <property type="gene ID" value="LOC593038"/>
</dbReference>
<reference evidence="10" key="1">
    <citation type="submission" date="2015-02" db="EMBL/GenBank/DDBJ databases">
        <title>Genome sequencing for Strongylocentrotus purpuratus.</title>
        <authorList>
            <person name="Murali S."/>
            <person name="Liu Y."/>
            <person name="Vee V."/>
            <person name="English A."/>
            <person name="Wang M."/>
            <person name="Skinner E."/>
            <person name="Han Y."/>
            <person name="Muzny D.M."/>
            <person name="Worley K.C."/>
            <person name="Gibbs R.A."/>
        </authorList>
    </citation>
    <scope>NUCLEOTIDE SEQUENCE</scope>
</reference>
<dbReference type="Pfam" id="PF10230">
    <property type="entry name" value="LIDHydrolase"/>
    <property type="match status" value="1"/>
</dbReference>
<keyword evidence="4" id="KW-0551">Lipid droplet</keyword>
<organism evidence="9 10">
    <name type="scientific">Strongylocentrotus purpuratus</name>
    <name type="common">Purple sea urchin</name>
    <dbReference type="NCBI Taxonomy" id="7668"/>
    <lineage>
        <taxon>Eukaryota</taxon>
        <taxon>Metazoa</taxon>
        <taxon>Echinodermata</taxon>
        <taxon>Eleutherozoa</taxon>
        <taxon>Echinozoa</taxon>
        <taxon>Echinoidea</taxon>
        <taxon>Euechinoidea</taxon>
        <taxon>Echinacea</taxon>
        <taxon>Camarodonta</taxon>
        <taxon>Echinidea</taxon>
        <taxon>Strongylocentrotidae</taxon>
        <taxon>Strongylocentrotus</taxon>
    </lineage>
</organism>
<dbReference type="PANTHER" id="PTHR13390">
    <property type="entry name" value="LIPASE"/>
    <property type="match status" value="1"/>
</dbReference>
<evidence type="ECO:0000256" key="2">
    <source>
        <dbReference type="ARBA" id="ARBA00008300"/>
    </source>
</evidence>
<sequence>MHAFRRGIGLISRTWTINIYSSYRMRSCAVCGEEVSMATSSISSSGVSCEEDPPVMTENILVDSMPTRIIKVGGEISKTKDGVISPKVLFLVIPGNPGVPEFYEVFCQTLYKASGYTIPAWAVSHAGHSEVPHSIQEKLRATDRDDEIYNLQQQIEHKMAFIEDCIPPGVKLILIGHSVGCYIIVDLIRRMPKLNLLRAVLLFPTVEHIWDTPNGRTIGNMVVYLRWAAVALSHIGYYLSDWVKWRLIQWWFKGRKIPDCAFHAIQQLTDPARIHNSMYMAATEMEEILDADVSTIQDHLEKFTMYYGSKDNWAPRSHYESMRRRFPEGDIRLCRRGMQHAFCLDSSELMADMVWNWMSSSIQEVQ</sequence>
<name>A0A7M7STC8_STRPU</name>
<evidence type="ECO:0000256" key="1">
    <source>
        <dbReference type="ARBA" id="ARBA00004502"/>
    </source>
</evidence>
<comment type="catalytic activity">
    <reaction evidence="8">
        <text>a cholesterol ester + H2O = cholesterol + a fatty acid + H(+)</text>
        <dbReference type="Rhea" id="RHEA:36403"/>
        <dbReference type="ChEBI" id="CHEBI:15377"/>
        <dbReference type="ChEBI" id="CHEBI:15378"/>
        <dbReference type="ChEBI" id="CHEBI:16113"/>
        <dbReference type="ChEBI" id="CHEBI:17002"/>
        <dbReference type="ChEBI" id="CHEBI:28868"/>
        <dbReference type="EC" id="3.1.1.13"/>
    </reaction>
    <physiologicalReaction direction="left-to-right" evidence="8">
        <dbReference type="Rhea" id="RHEA:36404"/>
    </physiologicalReaction>
</comment>
<evidence type="ECO:0000313" key="9">
    <source>
        <dbReference type="EnsemblMetazoa" id="XP_030830000"/>
    </source>
</evidence>
<dbReference type="RefSeq" id="XP_030830000.1">
    <property type="nucleotide sequence ID" value="XM_030974140.1"/>
</dbReference>
<dbReference type="GeneID" id="593038"/>
<dbReference type="AlphaFoldDB" id="A0A7M7STC8"/>
<dbReference type="SUPFAM" id="SSF53474">
    <property type="entry name" value="alpha/beta-Hydrolases"/>
    <property type="match status" value="1"/>
</dbReference>
<dbReference type="OMA" id="IGCWMIL"/>
<dbReference type="EC" id="3.1.1.13" evidence="7"/>
<dbReference type="KEGG" id="spu:593038"/>
<dbReference type="GO" id="GO:0005811">
    <property type="term" value="C:lipid droplet"/>
    <property type="evidence" value="ECO:0000318"/>
    <property type="project" value="GO_Central"/>
</dbReference>
<reference evidence="9" key="2">
    <citation type="submission" date="2021-01" db="UniProtKB">
        <authorList>
            <consortium name="EnsemblMetazoa"/>
        </authorList>
    </citation>
    <scope>IDENTIFICATION</scope>
</reference>
<evidence type="ECO:0000256" key="8">
    <source>
        <dbReference type="ARBA" id="ARBA00049527"/>
    </source>
</evidence>
<dbReference type="InterPro" id="IPR029058">
    <property type="entry name" value="AB_hydrolase_fold"/>
</dbReference>
<evidence type="ECO:0000256" key="6">
    <source>
        <dbReference type="ARBA" id="ARBA00031924"/>
    </source>
</evidence>
<evidence type="ECO:0000313" key="10">
    <source>
        <dbReference type="Proteomes" id="UP000007110"/>
    </source>
</evidence>
<evidence type="ECO:0000256" key="7">
    <source>
        <dbReference type="ARBA" id="ARBA00039150"/>
    </source>
</evidence>
<dbReference type="Proteomes" id="UP000007110">
    <property type="component" value="Unassembled WGS sequence"/>
</dbReference>
<dbReference type="InterPro" id="IPR019363">
    <property type="entry name" value="LDAH"/>
</dbReference>
<accession>A0A7M7STC8</accession>